<dbReference type="Pfam" id="PF13361">
    <property type="entry name" value="UvrD_C"/>
    <property type="match status" value="1"/>
</dbReference>
<evidence type="ECO:0000313" key="13">
    <source>
        <dbReference type="EMBL" id="PJE57808.1"/>
    </source>
</evidence>
<evidence type="ECO:0000256" key="5">
    <source>
        <dbReference type="ARBA" id="ARBA00022840"/>
    </source>
</evidence>
<dbReference type="AlphaFoldDB" id="A0A2M8KD14"/>
<evidence type="ECO:0000256" key="6">
    <source>
        <dbReference type="ARBA" id="ARBA00023125"/>
    </source>
</evidence>
<dbReference type="SUPFAM" id="SSF52540">
    <property type="entry name" value="P-loop containing nucleoside triphosphate hydrolases"/>
    <property type="match status" value="1"/>
</dbReference>
<dbReference type="InterPro" id="IPR000212">
    <property type="entry name" value="DNA_helicase_UvrD/REP"/>
</dbReference>
<dbReference type="InterPro" id="IPR027417">
    <property type="entry name" value="P-loop_NTPase"/>
</dbReference>
<comment type="caution">
    <text evidence="13">The sequence shown here is derived from an EMBL/GenBank/DDBJ whole genome shotgun (WGS) entry which is preliminary data.</text>
</comment>
<dbReference type="Pfam" id="PF00580">
    <property type="entry name" value="UvrD-helicase"/>
    <property type="match status" value="1"/>
</dbReference>
<proteinExistence type="inferred from homology"/>
<dbReference type="GO" id="GO:0016887">
    <property type="term" value="F:ATP hydrolysis activity"/>
    <property type="evidence" value="ECO:0007669"/>
    <property type="project" value="RHEA"/>
</dbReference>
<evidence type="ECO:0000256" key="3">
    <source>
        <dbReference type="ARBA" id="ARBA00022801"/>
    </source>
</evidence>
<gene>
    <name evidence="13" type="ORF">COU81_04090</name>
</gene>
<dbReference type="InterPro" id="IPR013986">
    <property type="entry name" value="DExx_box_DNA_helicase_dom_sf"/>
</dbReference>
<dbReference type="PROSITE" id="PS51198">
    <property type="entry name" value="UVRD_HELICASE_ATP_BIND"/>
    <property type="match status" value="1"/>
</dbReference>
<feature type="binding site" evidence="11">
    <location>
        <begin position="32"/>
        <end position="39"/>
    </location>
    <ligand>
        <name>ATP</name>
        <dbReference type="ChEBI" id="CHEBI:30616"/>
    </ligand>
</feature>
<evidence type="ECO:0000256" key="2">
    <source>
        <dbReference type="ARBA" id="ARBA00022741"/>
    </source>
</evidence>
<evidence type="ECO:0000256" key="1">
    <source>
        <dbReference type="ARBA" id="ARBA00009922"/>
    </source>
</evidence>
<sequence>MANYRLKLGTDFDLSPKQIEILERNKDTLVRALPGSGKTTILTLKIKNLLIDDPRLNKLCCISYTNVNVEDLETSCSLILDTEQMKKIDFLTFHKFCLQYVLAPFSYLYRSGKNGFRVYKKYFDFNEHGTDLIAYLIEKKIKESDIQEILKTEKIYYNFKFSNGSLKITSNSVDTHTVNEYLNFLNSQRLIDFNLVPLLSLFIIQNNPVVRRVLNKSIDWIFIDEFQDVSEIQCKIIEALSGSRIKKDSDTKWFMVGDPNQSIYGFAGANPRSMYDMRNFFKQLHDGDECEIKLDKSHRCSDEVFEYAKKNYNSVLRKVKDSQMVQQLPSKDIVGYLEDLEIAEDLHGNGGDGKVIVKTTVSAVSEIVNLKFNELLDQEVCCIGINRFNSIDVYKQYMLHDNTNDGDGFSLYAELYRDYEERYGFKYFSLFVRYLILKHHFYNNRLKYQRSLEKFIYSMGLLLSDKLNVDMPSQSLSSVTVDAIEITSPLNPASTVFDEFVGFTERFVTSLNNTIQVTDREKSIFSTISESDKITNMNAVAEPTLASFIAYITRSSPEKLTFEIKHIHKIKGLEYEQVIVQKIEDLPHKSNYGVHFAIFGTRQFQANAGHIYDYVQELNKLYVMLTRPRKNLYIIKNQYKQSHFLAV</sequence>
<dbReference type="Gene3D" id="3.40.50.300">
    <property type="entry name" value="P-loop containing nucleotide triphosphate hydrolases"/>
    <property type="match status" value="2"/>
</dbReference>
<name>A0A2M8KD14_9BACT</name>
<dbReference type="PANTHER" id="PTHR11070">
    <property type="entry name" value="UVRD / RECB / PCRA DNA HELICASE FAMILY MEMBER"/>
    <property type="match status" value="1"/>
</dbReference>
<evidence type="ECO:0000256" key="8">
    <source>
        <dbReference type="ARBA" id="ARBA00034617"/>
    </source>
</evidence>
<dbReference type="PANTHER" id="PTHR11070:SF2">
    <property type="entry name" value="ATP-DEPENDENT DNA HELICASE SRS2"/>
    <property type="match status" value="1"/>
</dbReference>
<dbReference type="InterPro" id="IPR014017">
    <property type="entry name" value="DNA_helicase_UvrD-like_C"/>
</dbReference>
<comment type="catalytic activity">
    <reaction evidence="10">
        <text>ATP + H2O = ADP + phosphate + H(+)</text>
        <dbReference type="Rhea" id="RHEA:13065"/>
        <dbReference type="ChEBI" id="CHEBI:15377"/>
        <dbReference type="ChEBI" id="CHEBI:15378"/>
        <dbReference type="ChEBI" id="CHEBI:30616"/>
        <dbReference type="ChEBI" id="CHEBI:43474"/>
        <dbReference type="ChEBI" id="CHEBI:456216"/>
        <dbReference type="EC" id="5.6.2.4"/>
    </reaction>
</comment>
<keyword evidence="7" id="KW-0413">Isomerase</keyword>
<protein>
    <recommendedName>
        <fullName evidence="9">DNA 3'-5' helicase</fullName>
        <ecNumber evidence="9">5.6.2.4</ecNumber>
    </recommendedName>
</protein>
<dbReference type="EC" id="5.6.2.4" evidence="9"/>
<dbReference type="GO" id="GO:0005524">
    <property type="term" value="F:ATP binding"/>
    <property type="evidence" value="ECO:0007669"/>
    <property type="project" value="UniProtKB-UniRule"/>
</dbReference>
<keyword evidence="4 11" id="KW-0347">Helicase</keyword>
<keyword evidence="6" id="KW-0238">DNA-binding</keyword>
<evidence type="ECO:0000256" key="7">
    <source>
        <dbReference type="ARBA" id="ARBA00023235"/>
    </source>
</evidence>
<reference evidence="14" key="1">
    <citation type="submission" date="2017-09" db="EMBL/GenBank/DDBJ databases">
        <title>Depth-based differentiation of microbial function through sediment-hosted aquifers and enrichment of novel symbionts in the deep terrestrial subsurface.</title>
        <authorList>
            <person name="Probst A.J."/>
            <person name="Ladd B."/>
            <person name="Jarett J.K."/>
            <person name="Geller-Mcgrath D.E."/>
            <person name="Sieber C.M.K."/>
            <person name="Emerson J.B."/>
            <person name="Anantharaman K."/>
            <person name="Thomas B.C."/>
            <person name="Malmstrom R."/>
            <person name="Stieglmeier M."/>
            <person name="Klingl A."/>
            <person name="Woyke T."/>
            <person name="Ryan C.M."/>
            <person name="Banfield J.F."/>
        </authorList>
    </citation>
    <scope>NUCLEOTIDE SEQUENCE [LARGE SCALE GENOMIC DNA]</scope>
</reference>
<evidence type="ECO:0000313" key="14">
    <source>
        <dbReference type="Proteomes" id="UP000231450"/>
    </source>
</evidence>
<evidence type="ECO:0000256" key="10">
    <source>
        <dbReference type="ARBA" id="ARBA00048988"/>
    </source>
</evidence>
<evidence type="ECO:0000256" key="4">
    <source>
        <dbReference type="ARBA" id="ARBA00022806"/>
    </source>
</evidence>
<dbReference type="GO" id="GO:0000725">
    <property type="term" value="P:recombinational repair"/>
    <property type="evidence" value="ECO:0007669"/>
    <property type="project" value="TreeGrafter"/>
</dbReference>
<feature type="domain" description="UvrD-like helicase ATP-binding" evidence="12">
    <location>
        <begin position="11"/>
        <end position="301"/>
    </location>
</feature>
<evidence type="ECO:0000256" key="11">
    <source>
        <dbReference type="PROSITE-ProRule" id="PRU00560"/>
    </source>
</evidence>
<evidence type="ECO:0000259" key="12">
    <source>
        <dbReference type="PROSITE" id="PS51198"/>
    </source>
</evidence>
<accession>A0A2M8KD14</accession>
<dbReference type="GO" id="GO:0043138">
    <property type="term" value="F:3'-5' DNA helicase activity"/>
    <property type="evidence" value="ECO:0007669"/>
    <property type="project" value="UniProtKB-EC"/>
</dbReference>
<dbReference type="GO" id="GO:0003677">
    <property type="term" value="F:DNA binding"/>
    <property type="evidence" value="ECO:0007669"/>
    <property type="project" value="UniProtKB-KW"/>
</dbReference>
<dbReference type="Proteomes" id="UP000231450">
    <property type="component" value="Unassembled WGS sequence"/>
</dbReference>
<keyword evidence="2 11" id="KW-0547">Nucleotide-binding</keyword>
<keyword evidence="5 11" id="KW-0067">ATP-binding</keyword>
<dbReference type="InterPro" id="IPR014016">
    <property type="entry name" value="UvrD-like_ATP-bd"/>
</dbReference>
<dbReference type="Gene3D" id="1.10.10.160">
    <property type="match status" value="1"/>
</dbReference>
<comment type="similarity">
    <text evidence="1">Belongs to the helicase family. UvrD subfamily.</text>
</comment>
<evidence type="ECO:0000256" key="9">
    <source>
        <dbReference type="ARBA" id="ARBA00034808"/>
    </source>
</evidence>
<keyword evidence="3 11" id="KW-0378">Hydrolase</keyword>
<dbReference type="EMBL" id="PFDW01000080">
    <property type="protein sequence ID" value="PJE57808.1"/>
    <property type="molecule type" value="Genomic_DNA"/>
</dbReference>
<comment type="catalytic activity">
    <reaction evidence="8">
        <text>Couples ATP hydrolysis with the unwinding of duplex DNA by translocating in the 3'-5' direction.</text>
        <dbReference type="EC" id="5.6.2.4"/>
    </reaction>
</comment>
<organism evidence="13 14">
    <name type="scientific">Candidatus Portnoybacteria bacterium CG10_big_fil_rev_8_21_14_0_10_36_7</name>
    <dbReference type="NCBI Taxonomy" id="1974812"/>
    <lineage>
        <taxon>Bacteria</taxon>
        <taxon>Candidatus Portnoyibacteriota</taxon>
    </lineage>
</organism>